<keyword evidence="1" id="KW-0732">Signal</keyword>
<dbReference type="Proteomes" id="UP000031327">
    <property type="component" value="Unassembled WGS sequence"/>
</dbReference>
<evidence type="ECO:0000313" key="2">
    <source>
        <dbReference type="EMBL" id="KID57787.1"/>
    </source>
</evidence>
<gene>
    <name evidence="2" type="ORF">JF50_03270</name>
</gene>
<organism evidence="2 3">
    <name type="scientific">Pseudoalteromonas luteoviolacea</name>
    <dbReference type="NCBI Taxonomy" id="43657"/>
    <lineage>
        <taxon>Bacteria</taxon>
        <taxon>Pseudomonadati</taxon>
        <taxon>Pseudomonadota</taxon>
        <taxon>Gammaproteobacteria</taxon>
        <taxon>Alteromonadales</taxon>
        <taxon>Pseudoalteromonadaceae</taxon>
        <taxon>Pseudoalteromonas</taxon>
    </lineage>
</organism>
<name>A0A0C1QRZ1_9GAMM</name>
<sequence length="164" mass="19004">MKLFKYAIVALFMPMMASAGEAKVTWLDFKEYRDVFPAKETRGGYHKRIAKQFDAHLSKLASEMPEGYTLALTFEDVDLAGDVRFNMNDIRIIKPIYFPRLKIAYNVTDKAGNVIVESQSKVLKDMGFMDRIKFGRDTEFYYDKRLLSDWFEDEVAPVITSKSK</sequence>
<feature type="signal peptide" evidence="1">
    <location>
        <begin position="1"/>
        <end position="19"/>
    </location>
</feature>
<evidence type="ECO:0000313" key="3">
    <source>
        <dbReference type="Proteomes" id="UP000031327"/>
    </source>
</evidence>
<dbReference type="RefSeq" id="WP_039608089.1">
    <property type="nucleotide sequence ID" value="NZ_JWIC01000004.1"/>
</dbReference>
<dbReference type="Pfam" id="PF11454">
    <property type="entry name" value="DUF3016"/>
    <property type="match status" value="1"/>
</dbReference>
<dbReference type="InterPro" id="IPR021557">
    <property type="entry name" value="DUF3016"/>
</dbReference>
<accession>A0A0C1QRZ1</accession>
<feature type="chain" id="PRO_5002151389" description="DUF3016 domain-containing protein" evidence="1">
    <location>
        <begin position="20"/>
        <end position="164"/>
    </location>
</feature>
<evidence type="ECO:0008006" key="4">
    <source>
        <dbReference type="Google" id="ProtNLM"/>
    </source>
</evidence>
<dbReference type="EMBL" id="JWIC01000004">
    <property type="protein sequence ID" value="KID57787.1"/>
    <property type="molecule type" value="Genomic_DNA"/>
</dbReference>
<dbReference type="OrthoDB" id="195620at2"/>
<evidence type="ECO:0000256" key="1">
    <source>
        <dbReference type="SAM" id="SignalP"/>
    </source>
</evidence>
<reference evidence="2 3" key="1">
    <citation type="submission" date="2014-12" db="EMBL/GenBank/DDBJ databases">
        <title>Draft Genome Sequence of Pseudoalteromonas luteoviolacea HI1.</title>
        <authorList>
            <person name="Asahina A.Y."/>
            <person name="Hadfield M.G."/>
        </authorList>
    </citation>
    <scope>NUCLEOTIDE SEQUENCE [LARGE SCALE GENOMIC DNA]</scope>
    <source>
        <strain evidence="2 3">HI1</strain>
    </source>
</reference>
<protein>
    <recommendedName>
        <fullName evidence="4">DUF3016 domain-containing protein</fullName>
    </recommendedName>
</protein>
<proteinExistence type="predicted"/>
<comment type="caution">
    <text evidence="2">The sequence shown here is derived from an EMBL/GenBank/DDBJ whole genome shotgun (WGS) entry which is preliminary data.</text>
</comment>
<dbReference type="AlphaFoldDB" id="A0A0C1QRZ1"/>